<proteinExistence type="predicted"/>
<dbReference type="EMBL" id="CARXXK010000001">
    <property type="protein sequence ID" value="CAI6349932.1"/>
    <property type="molecule type" value="Genomic_DNA"/>
</dbReference>
<keyword evidence="8" id="KW-0460">Magnesium</keyword>
<dbReference type="FunFam" id="3.30.70.270:FF:000020">
    <property type="entry name" value="Transposon Tf2-6 polyprotein-like Protein"/>
    <property type="match status" value="1"/>
</dbReference>
<keyword evidence="14" id="KW-0479">Metal-binding</keyword>
<dbReference type="CDD" id="cd00303">
    <property type="entry name" value="retropepsin_like"/>
    <property type="match status" value="1"/>
</dbReference>
<evidence type="ECO:0000256" key="2">
    <source>
        <dbReference type="ARBA" id="ARBA00022670"/>
    </source>
</evidence>
<dbReference type="SUPFAM" id="SSF50630">
    <property type="entry name" value="Acid proteases"/>
    <property type="match status" value="1"/>
</dbReference>
<dbReference type="InterPro" id="IPR036397">
    <property type="entry name" value="RNaseH_sf"/>
</dbReference>
<feature type="compositionally biased region" description="Basic and acidic residues" evidence="15">
    <location>
        <begin position="245"/>
        <end position="261"/>
    </location>
</feature>
<keyword evidence="7" id="KW-0255">Endonuclease</keyword>
<dbReference type="CDD" id="cd01647">
    <property type="entry name" value="RT_LTR"/>
    <property type="match status" value="1"/>
</dbReference>
<dbReference type="Gene3D" id="3.30.420.10">
    <property type="entry name" value="Ribonuclease H-like superfamily/Ribonuclease H"/>
    <property type="match status" value="1"/>
</dbReference>
<dbReference type="InterPro" id="IPR043502">
    <property type="entry name" value="DNA/RNA_pol_sf"/>
</dbReference>
<dbReference type="PANTHER" id="PTHR37984">
    <property type="entry name" value="PROTEIN CBG26694"/>
    <property type="match status" value="1"/>
</dbReference>
<evidence type="ECO:0000256" key="10">
    <source>
        <dbReference type="ARBA" id="ARBA00022908"/>
    </source>
</evidence>
<keyword evidence="14" id="KW-0862">Zinc</keyword>
<dbReference type="SUPFAM" id="SSF57756">
    <property type="entry name" value="Retrovirus zinc finger-like domains"/>
    <property type="match status" value="1"/>
</dbReference>
<evidence type="ECO:0000259" key="17">
    <source>
        <dbReference type="PROSITE" id="PS50878"/>
    </source>
</evidence>
<sequence length="1191" mass="135862">MPLNNEQISSGGTSTQFDVNELVRALLEQNRLREQQMDAILSKLMENKSEVPVTTTMLPTIMQTIPKFNGESGDTDVASEWLNALNTASVLNKWPDECTLEAGRSQLEGAAKQWYLSHMDQLDTVSKFTAAFKAMFTSRESVTETWKKMSERVQQRDETVFAYFHEKVRMCRRLQLNAAETKKMICIGLHSREMSTALLSNGHVDEAELLTDIRTYMEVEANRSERFSSVVTHKKRNISSGSVRKVSDTSRKDDDDVSTKVNTLRREKEGPRCYNCQLYGHIARDCTQPRKPMHCKKCDKSGHTIKYCKANIPEVNVVCTQTKGQVMCYIKEVRINEHDKPIKGLIDTGSAYSILRKSIAVRYGLHVEPKRVSMLVYGNTQSVESCGETWATISIDQVSEKIPLIVVDDRMQNYDVIIGRTFTECNEVTFIKTNEQLLFAYGMRFPYHDDDIPPRDPQVYDTRIIQSIEKLPANSAKLVEVLAGDQQMEVMIINDSIKEVELQHGAKVGTIRVNNKTPQISDDDVVEQITAEKVNMGPMLTETEICALLELLNSYRMCFASNLKELGCTDVIQMDIVDTGQPVVGRPYRASATERETISRIVKEWKDVGIVTETNSPYASPVLLVTKKDGDARLVVGYRKLNSQTVRKVFPTPNLDDHLESLYGAKLFTTLDLASGYLQVPLTESAKEKTAFVTPSESGQFERMVFGLINAPYEFSRLMQRIMSPLRDKVAMWYLDDILIPSTTSDDMFKRLKQVLEVLKEAKLTLKLSKCYFAYPEVAYLGYMLSADGVRPGEQKVQAIQQYPRPRNKHEVRRFLGLCGFFRRFIPRYSDIARPISELLKDKVPYMWTTLQEVAFQTMRVKLVSRPVLQLYNPTAHTEVHCDASSDGLSGMLLQRNGDGDNPLHLVHAVSKKTTPEERNYHSSKLELMAVVWSLNKLRHYLIGIKFLIITDCQAIVHLNTQKTVNPQVERVNSTLVPVMQSAMGSDRTWDRHISDVECHLNNAYNKTIGDTPFHVLFGYYPSFRDGVLHHVTKVDEWDSTAEIQSKIRERITKEHQMWKQRYDSRHVKPMQYSIGEAVFIRKPPDATGESTKLQFKYRGPLVITDVLPNDTYRVSALRTEAGKRYATVVHVSHIKGYHLPDNEEPFDGNKDNEQEDVPTAVNEEVEQTESVKIHSKRERKAPVWHASYKM</sequence>
<dbReference type="InterPro" id="IPR043128">
    <property type="entry name" value="Rev_trsase/Diguanyl_cyclase"/>
</dbReference>
<dbReference type="InterPro" id="IPR001969">
    <property type="entry name" value="Aspartic_peptidase_AS"/>
</dbReference>
<dbReference type="InterPro" id="IPR001878">
    <property type="entry name" value="Znf_CCHC"/>
</dbReference>
<dbReference type="Pfam" id="PF00098">
    <property type="entry name" value="zf-CCHC"/>
    <property type="match status" value="1"/>
</dbReference>
<evidence type="ECO:0000256" key="3">
    <source>
        <dbReference type="ARBA" id="ARBA00022679"/>
    </source>
</evidence>
<dbReference type="AlphaFoldDB" id="A0AAV0W2C3"/>
<dbReference type="Gene3D" id="2.40.70.10">
    <property type="entry name" value="Acid Proteases"/>
    <property type="match status" value="1"/>
</dbReference>
<evidence type="ECO:0000256" key="11">
    <source>
        <dbReference type="ARBA" id="ARBA00022918"/>
    </source>
</evidence>
<dbReference type="SUPFAM" id="SSF53098">
    <property type="entry name" value="Ribonuclease H-like"/>
    <property type="match status" value="1"/>
</dbReference>
<dbReference type="GO" id="GO:0003964">
    <property type="term" value="F:RNA-directed DNA polymerase activity"/>
    <property type="evidence" value="ECO:0007669"/>
    <property type="project" value="UniProtKB-KW"/>
</dbReference>
<dbReference type="Proteomes" id="UP001160148">
    <property type="component" value="Unassembled WGS sequence"/>
</dbReference>
<protein>
    <recommendedName>
        <fullName evidence="1">RNA-directed DNA polymerase</fullName>
        <ecNumber evidence="1">2.7.7.49</ecNumber>
    </recommendedName>
</protein>
<dbReference type="Pfam" id="PF00078">
    <property type="entry name" value="RVT_1"/>
    <property type="match status" value="1"/>
</dbReference>
<dbReference type="Gene3D" id="3.10.10.10">
    <property type="entry name" value="HIV Type 1 Reverse Transcriptase, subunit A, domain 1"/>
    <property type="match status" value="1"/>
</dbReference>
<feature type="region of interest" description="Disordered" evidence="15">
    <location>
        <begin position="1140"/>
        <end position="1191"/>
    </location>
</feature>
<feature type="domain" description="CCHC-type" evidence="16">
    <location>
        <begin position="272"/>
        <end position="288"/>
    </location>
</feature>
<evidence type="ECO:0000256" key="1">
    <source>
        <dbReference type="ARBA" id="ARBA00012493"/>
    </source>
</evidence>
<evidence type="ECO:0000256" key="6">
    <source>
        <dbReference type="ARBA" id="ARBA00022750"/>
    </source>
</evidence>
<organism evidence="18 19">
    <name type="scientific">Macrosiphum euphorbiae</name>
    <name type="common">potato aphid</name>
    <dbReference type="NCBI Taxonomy" id="13131"/>
    <lineage>
        <taxon>Eukaryota</taxon>
        <taxon>Metazoa</taxon>
        <taxon>Ecdysozoa</taxon>
        <taxon>Arthropoda</taxon>
        <taxon>Hexapoda</taxon>
        <taxon>Insecta</taxon>
        <taxon>Pterygota</taxon>
        <taxon>Neoptera</taxon>
        <taxon>Paraneoptera</taxon>
        <taxon>Hemiptera</taxon>
        <taxon>Sternorrhyncha</taxon>
        <taxon>Aphidomorpha</taxon>
        <taxon>Aphidoidea</taxon>
        <taxon>Aphididae</taxon>
        <taxon>Macrosiphini</taxon>
        <taxon>Macrosiphum</taxon>
    </lineage>
</organism>
<keyword evidence="9" id="KW-0694">RNA-binding</keyword>
<dbReference type="InterPro" id="IPR021109">
    <property type="entry name" value="Peptidase_aspartic_dom_sf"/>
</dbReference>
<evidence type="ECO:0000256" key="13">
    <source>
        <dbReference type="ARBA" id="ARBA00023268"/>
    </source>
</evidence>
<dbReference type="Gene3D" id="3.30.70.270">
    <property type="match status" value="2"/>
</dbReference>
<comment type="caution">
    <text evidence="18">The sequence shown here is derived from an EMBL/GenBank/DDBJ whole genome shotgun (WGS) entry which is preliminary data.</text>
</comment>
<dbReference type="GO" id="GO:0003723">
    <property type="term" value="F:RNA binding"/>
    <property type="evidence" value="ECO:0007669"/>
    <property type="project" value="UniProtKB-KW"/>
</dbReference>
<keyword evidence="6" id="KW-0064">Aspartyl protease</keyword>
<dbReference type="InterPro" id="IPR012337">
    <property type="entry name" value="RNaseH-like_sf"/>
</dbReference>
<dbReference type="EC" id="2.7.7.49" evidence="1"/>
<evidence type="ECO:0000256" key="4">
    <source>
        <dbReference type="ARBA" id="ARBA00022695"/>
    </source>
</evidence>
<keyword evidence="2" id="KW-0645">Protease</keyword>
<evidence type="ECO:0000256" key="5">
    <source>
        <dbReference type="ARBA" id="ARBA00022722"/>
    </source>
</evidence>
<evidence type="ECO:0000256" key="9">
    <source>
        <dbReference type="ARBA" id="ARBA00022884"/>
    </source>
</evidence>
<evidence type="ECO:0000259" key="16">
    <source>
        <dbReference type="PROSITE" id="PS50158"/>
    </source>
</evidence>
<evidence type="ECO:0000256" key="15">
    <source>
        <dbReference type="SAM" id="MobiDB-lite"/>
    </source>
</evidence>
<dbReference type="GO" id="GO:0015074">
    <property type="term" value="P:DNA integration"/>
    <property type="evidence" value="ECO:0007669"/>
    <property type="project" value="UniProtKB-KW"/>
</dbReference>
<gene>
    <name evidence="18" type="ORF">MEUPH1_LOCUS6443</name>
</gene>
<evidence type="ECO:0000256" key="7">
    <source>
        <dbReference type="ARBA" id="ARBA00022759"/>
    </source>
</evidence>
<dbReference type="GO" id="GO:0003677">
    <property type="term" value="F:DNA binding"/>
    <property type="evidence" value="ECO:0007669"/>
    <property type="project" value="UniProtKB-KW"/>
</dbReference>
<evidence type="ECO:0000256" key="14">
    <source>
        <dbReference type="PROSITE-ProRule" id="PRU00047"/>
    </source>
</evidence>
<dbReference type="InterPro" id="IPR036875">
    <property type="entry name" value="Znf_CCHC_sf"/>
</dbReference>
<evidence type="ECO:0000313" key="18">
    <source>
        <dbReference type="EMBL" id="CAI6349932.1"/>
    </source>
</evidence>
<dbReference type="GO" id="GO:0004190">
    <property type="term" value="F:aspartic-type endopeptidase activity"/>
    <property type="evidence" value="ECO:0007669"/>
    <property type="project" value="UniProtKB-KW"/>
</dbReference>
<keyword evidence="19" id="KW-1185">Reference proteome</keyword>
<keyword evidence="12" id="KW-0238">DNA-binding</keyword>
<dbReference type="GO" id="GO:0042575">
    <property type="term" value="C:DNA polymerase complex"/>
    <property type="evidence" value="ECO:0007669"/>
    <property type="project" value="UniProtKB-ARBA"/>
</dbReference>
<keyword evidence="3" id="KW-0808">Transferase</keyword>
<keyword evidence="10" id="KW-0229">DNA integration</keyword>
<dbReference type="Pfam" id="PF13650">
    <property type="entry name" value="Asp_protease_2"/>
    <property type="match status" value="1"/>
</dbReference>
<dbReference type="Pfam" id="PF17919">
    <property type="entry name" value="RT_RNaseH_2"/>
    <property type="match status" value="1"/>
</dbReference>
<dbReference type="GO" id="GO:0008270">
    <property type="term" value="F:zinc ion binding"/>
    <property type="evidence" value="ECO:0007669"/>
    <property type="project" value="UniProtKB-KW"/>
</dbReference>
<dbReference type="Gene3D" id="4.10.60.10">
    <property type="entry name" value="Zinc finger, CCHC-type"/>
    <property type="match status" value="1"/>
</dbReference>
<dbReference type="PANTHER" id="PTHR37984:SF5">
    <property type="entry name" value="PROTEIN NYNRIN-LIKE"/>
    <property type="match status" value="1"/>
</dbReference>
<name>A0AAV0W2C3_9HEMI</name>
<dbReference type="PROSITE" id="PS00141">
    <property type="entry name" value="ASP_PROTEASE"/>
    <property type="match status" value="1"/>
</dbReference>
<evidence type="ECO:0000256" key="12">
    <source>
        <dbReference type="ARBA" id="ARBA00023125"/>
    </source>
</evidence>
<dbReference type="GO" id="GO:0006508">
    <property type="term" value="P:proteolysis"/>
    <property type="evidence" value="ECO:0007669"/>
    <property type="project" value="UniProtKB-KW"/>
</dbReference>
<keyword evidence="13" id="KW-0511">Multifunctional enzyme</keyword>
<dbReference type="SUPFAM" id="SSF56672">
    <property type="entry name" value="DNA/RNA polymerases"/>
    <property type="match status" value="1"/>
</dbReference>
<keyword evidence="5" id="KW-0378">Hydrolase</keyword>
<evidence type="ECO:0000256" key="8">
    <source>
        <dbReference type="ARBA" id="ARBA00022842"/>
    </source>
</evidence>
<dbReference type="CDD" id="cd09274">
    <property type="entry name" value="RNase_HI_RT_Ty3"/>
    <property type="match status" value="1"/>
</dbReference>
<keyword evidence="14" id="KW-0863">Zinc-finger</keyword>
<dbReference type="GO" id="GO:0004519">
    <property type="term" value="F:endonuclease activity"/>
    <property type="evidence" value="ECO:0007669"/>
    <property type="project" value="UniProtKB-KW"/>
</dbReference>
<dbReference type="InterPro" id="IPR050951">
    <property type="entry name" value="Retrovirus_Pol_polyprotein"/>
</dbReference>
<keyword evidence="11" id="KW-0695">RNA-directed DNA polymerase</keyword>
<dbReference type="SMART" id="SM00343">
    <property type="entry name" value="ZnF_C2HC"/>
    <property type="match status" value="2"/>
</dbReference>
<reference evidence="18 19" key="1">
    <citation type="submission" date="2023-01" db="EMBL/GenBank/DDBJ databases">
        <authorList>
            <person name="Whitehead M."/>
        </authorList>
    </citation>
    <scope>NUCLEOTIDE SEQUENCE [LARGE SCALE GENOMIC DNA]</scope>
</reference>
<dbReference type="PROSITE" id="PS50878">
    <property type="entry name" value="RT_POL"/>
    <property type="match status" value="1"/>
</dbReference>
<keyword evidence="4" id="KW-0548">Nucleotidyltransferase</keyword>
<feature type="region of interest" description="Disordered" evidence="15">
    <location>
        <begin position="238"/>
        <end position="261"/>
    </location>
</feature>
<dbReference type="PROSITE" id="PS50158">
    <property type="entry name" value="ZF_CCHC"/>
    <property type="match status" value="1"/>
</dbReference>
<accession>A0AAV0W2C3</accession>
<feature type="domain" description="Reverse transcriptase" evidence="17">
    <location>
        <begin position="606"/>
        <end position="785"/>
    </location>
</feature>
<evidence type="ECO:0000313" key="19">
    <source>
        <dbReference type="Proteomes" id="UP001160148"/>
    </source>
</evidence>
<dbReference type="InterPro" id="IPR041577">
    <property type="entry name" value="RT_RNaseH_2"/>
</dbReference>
<keyword evidence="5" id="KW-0540">Nuclease</keyword>
<dbReference type="InterPro" id="IPR000477">
    <property type="entry name" value="RT_dom"/>
</dbReference>